<proteinExistence type="predicted"/>
<dbReference type="PANTHER" id="PTHR35446">
    <property type="entry name" value="SI:CH211-175M2.5"/>
    <property type="match status" value="1"/>
</dbReference>
<dbReference type="EMBL" id="AP014879">
    <property type="protein sequence ID" value="BAV34769.1"/>
    <property type="molecule type" value="Genomic_DNA"/>
</dbReference>
<dbReference type="RefSeq" id="WP_096361474.1">
    <property type="nucleotide sequence ID" value="NZ_AP014879.1"/>
</dbReference>
<dbReference type="Pfam" id="PF02627">
    <property type="entry name" value="CMD"/>
    <property type="match status" value="1"/>
</dbReference>
<accession>A0A1B4XIY9</accession>
<evidence type="ECO:0000313" key="2">
    <source>
        <dbReference type="EMBL" id="BAV34769.1"/>
    </source>
</evidence>
<feature type="domain" description="Carboxymuconolactone decarboxylase-like" evidence="1">
    <location>
        <begin position="52"/>
        <end position="107"/>
    </location>
</feature>
<dbReference type="NCBIfam" id="TIGR00778">
    <property type="entry name" value="ahpD_dom"/>
    <property type="match status" value="1"/>
</dbReference>
<dbReference type="InParanoid" id="A0A1B4XIY9"/>
<evidence type="ECO:0000259" key="1">
    <source>
        <dbReference type="Pfam" id="PF02627"/>
    </source>
</evidence>
<dbReference type="InterPro" id="IPR004675">
    <property type="entry name" value="AhpD_core"/>
</dbReference>
<dbReference type="InterPro" id="IPR029032">
    <property type="entry name" value="AhpD-like"/>
</dbReference>
<dbReference type="KEGG" id="slim:SCL_2492"/>
<dbReference type="SUPFAM" id="SSF69118">
    <property type="entry name" value="AhpD-like"/>
    <property type="match status" value="1"/>
</dbReference>
<dbReference type="InterPro" id="IPR003779">
    <property type="entry name" value="CMD-like"/>
</dbReference>
<name>A0A1B4XIY9_9GAMM</name>
<gene>
    <name evidence="2" type="ORF">SCL_2492</name>
</gene>
<dbReference type="GO" id="GO:0051920">
    <property type="term" value="F:peroxiredoxin activity"/>
    <property type="evidence" value="ECO:0007669"/>
    <property type="project" value="InterPro"/>
</dbReference>
<sequence>MTNFTVHTLETAPARSRPLLEGLKKAFGFVPNLYAAIAESPAALQGALAIGEAFSKSTLSPGEQQLVALAVSEANDCQFCVAAHSTIAKHLAKADPALVAAARDREPLPDAKLDALVSFTRKIAEQRGFVAPADLAAFLKAGYTKAQVIEVLLGVGMKTFNNYVDHIARVPLNDQFKAEAWQPKRKVA</sequence>
<reference evidence="2 3" key="1">
    <citation type="submission" date="2015-05" db="EMBL/GenBank/DDBJ databases">
        <title>Complete genome sequence of a sulfur-oxidizing gammaproteobacterium strain HA5.</title>
        <authorList>
            <person name="Miura A."/>
            <person name="Kojima H."/>
            <person name="Fukui M."/>
        </authorList>
    </citation>
    <scope>NUCLEOTIDE SEQUENCE [LARGE SCALE GENOMIC DNA]</scope>
    <source>
        <strain evidence="2 3">HA5</strain>
    </source>
</reference>
<evidence type="ECO:0000313" key="3">
    <source>
        <dbReference type="Proteomes" id="UP000243180"/>
    </source>
</evidence>
<keyword evidence="3" id="KW-1185">Reference proteome</keyword>
<dbReference type="PANTHER" id="PTHR35446:SF3">
    <property type="entry name" value="CMD DOMAIN-CONTAINING PROTEIN"/>
    <property type="match status" value="1"/>
</dbReference>
<protein>
    <submittedName>
        <fullName evidence="2">Carboxymuconolactone decarboxylase</fullName>
    </submittedName>
</protein>
<dbReference type="Proteomes" id="UP000243180">
    <property type="component" value="Chromosome"/>
</dbReference>
<dbReference type="AlphaFoldDB" id="A0A1B4XIY9"/>
<dbReference type="OrthoDB" id="9808310at2"/>
<dbReference type="Gene3D" id="1.20.1290.10">
    <property type="entry name" value="AhpD-like"/>
    <property type="match status" value="1"/>
</dbReference>
<organism evidence="2 3">
    <name type="scientific">Sulfuricaulis limicola</name>
    <dbReference type="NCBI Taxonomy" id="1620215"/>
    <lineage>
        <taxon>Bacteria</taxon>
        <taxon>Pseudomonadati</taxon>
        <taxon>Pseudomonadota</taxon>
        <taxon>Gammaproteobacteria</taxon>
        <taxon>Acidiferrobacterales</taxon>
        <taxon>Acidiferrobacteraceae</taxon>
        <taxon>Sulfuricaulis</taxon>
    </lineage>
</organism>